<name>A0A1N6H2Z9_9LACT</name>
<dbReference type="PROSITE" id="PS50893">
    <property type="entry name" value="ABC_TRANSPORTER_2"/>
    <property type="match status" value="1"/>
</dbReference>
<dbReference type="PROSITE" id="PS00211">
    <property type="entry name" value="ABC_TRANSPORTER_1"/>
    <property type="match status" value="1"/>
</dbReference>
<keyword evidence="2" id="KW-0813">Transport</keyword>
<organism evidence="8 9">
    <name type="scientific">Carnobacterium alterfunditum</name>
    <dbReference type="NCBI Taxonomy" id="28230"/>
    <lineage>
        <taxon>Bacteria</taxon>
        <taxon>Bacillati</taxon>
        <taxon>Bacillota</taxon>
        <taxon>Bacilli</taxon>
        <taxon>Lactobacillales</taxon>
        <taxon>Carnobacteriaceae</taxon>
        <taxon>Carnobacterium</taxon>
    </lineage>
</organism>
<reference evidence="9" key="1">
    <citation type="submission" date="2016-11" db="EMBL/GenBank/DDBJ databases">
        <authorList>
            <person name="Varghese N."/>
            <person name="Submissions S."/>
        </authorList>
    </citation>
    <scope>NUCLEOTIDE SEQUENCE [LARGE SCALE GENOMIC DNA]</scope>
    <source>
        <strain evidence="9">313</strain>
    </source>
</reference>
<evidence type="ECO:0000256" key="2">
    <source>
        <dbReference type="ARBA" id="ARBA00022448"/>
    </source>
</evidence>
<dbReference type="SMART" id="SM00382">
    <property type="entry name" value="AAA"/>
    <property type="match status" value="1"/>
</dbReference>
<feature type="domain" description="ABC transporter" evidence="7">
    <location>
        <begin position="7"/>
        <end position="254"/>
    </location>
</feature>
<keyword evidence="9" id="KW-1185">Reference proteome</keyword>
<dbReference type="InterPro" id="IPR050166">
    <property type="entry name" value="ABC_transporter_ATP-bind"/>
</dbReference>
<evidence type="ECO:0000259" key="7">
    <source>
        <dbReference type="PROSITE" id="PS50893"/>
    </source>
</evidence>
<protein>
    <submittedName>
        <fullName evidence="8">Putative ABC transport system ATP-binding protein</fullName>
    </submittedName>
</protein>
<dbReference type="InterPro" id="IPR027417">
    <property type="entry name" value="P-loop_NTPase"/>
</dbReference>
<keyword evidence="4" id="KW-0547">Nucleotide-binding</keyword>
<sequence>MSSTPVLILKGITKQFNKGTANQNTVLNQLSLEVEKGDFITIIGGNGAGKSTLLNSIAGNFMIDQGTIMLGNRDLTTLKEEKRAGFIGRVFQDPVMGTAPRMTVGENLAIAYRRGKKRSLRKGTTDKEREYFKNSLLELGLGLEDRLDSEMGLLSGGQRQAIALLMATMNKPELLLLDEHTAALDPKTAKIVLEITQKRIEQEELTALMITHNMNDALKYGNRLIMLDAGQVIVDISGEEKKNLTVADVLVLFQTATDEENGAGQLPDELLLSR</sequence>
<comment type="subcellular location">
    <subcellularLocation>
        <location evidence="1">Cell membrane</location>
        <topology evidence="1">Peripheral membrane protein</topology>
    </subcellularLocation>
</comment>
<dbReference type="GO" id="GO:0016887">
    <property type="term" value="F:ATP hydrolysis activity"/>
    <property type="evidence" value="ECO:0007669"/>
    <property type="project" value="InterPro"/>
</dbReference>
<dbReference type="OrthoDB" id="9776369at2"/>
<evidence type="ECO:0000256" key="3">
    <source>
        <dbReference type="ARBA" id="ARBA00022475"/>
    </source>
</evidence>
<dbReference type="STRING" id="28230.SAMN05878443_1595"/>
<dbReference type="RefSeq" id="WP_034548705.1">
    <property type="nucleotide sequence ID" value="NZ_FSRN01000001.1"/>
</dbReference>
<dbReference type="EMBL" id="FSRN01000001">
    <property type="protein sequence ID" value="SIO14163.1"/>
    <property type="molecule type" value="Genomic_DNA"/>
</dbReference>
<dbReference type="SUPFAM" id="SSF52540">
    <property type="entry name" value="P-loop containing nucleoside triphosphate hydrolases"/>
    <property type="match status" value="1"/>
</dbReference>
<keyword evidence="6" id="KW-0472">Membrane</keyword>
<gene>
    <name evidence="8" type="ORF">SAMN05878443_1595</name>
</gene>
<dbReference type="PANTHER" id="PTHR42788">
    <property type="entry name" value="TAURINE IMPORT ATP-BINDING PROTEIN-RELATED"/>
    <property type="match status" value="1"/>
</dbReference>
<dbReference type="GO" id="GO:0005886">
    <property type="term" value="C:plasma membrane"/>
    <property type="evidence" value="ECO:0007669"/>
    <property type="project" value="UniProtKB-SubCell"/>
</dbReference>
<evidence type="ECO:0000256" key="4">
    <source>
        <dbReference type="ARBA" id="ARBA00022741"/>
    </source>
</evidence>
<dbReference type="PANTHER" id="PTHR42788:SF7">
    <property type="entry name" value="NITRATE ABC TRANSPORTER ATP-BINDING PROTEIN"/>
    <property type="match status" value="1"/>
</dbReference>
<dbReference type="InterPro" id="IPR003439">
    <property type="entry name" value="ABC_transporter-like_ATP-bd"/>
</dbReference>
<dbReference type="Gene3D" id="3.40.50.300">
    <property type="entry name" value="P-loop containing nucleotide triphosphate hydrolases"/>
    <property type="match status" value="1"/>
</dbReference>
<dbReference type="InterPro" id="IPR017871">
    <property type="entry name" value="ABC_transporter-like_CS"/>
</dbReference>
<dbReference type="eggNOG" id="COG1101">
    <property type="taxonomic scope" value="Bacteria"/>
</dbReference>
<keyword evidence="3" id="KW-1003">Cell membrane</keyword>
<evidence type="ECO:0000313" key="8">
    <source>
        <dbReference type="EMBL" id="SIO14163.1"/>
    </source>
</evidence>
<keyword evidence="5 8" id="KW-0067">ATP-binding</keyword>
<evidence type="ECO:0000313" key="9">
    <source>
        <dbReference type="Proteomes" id="UP000184758"/>
    </source>
</evidence>
<dbReference type="GO" id="GO:0005524">
    <property type="term" value="F:ATP binding"/>
    <property type="evidence" value="ECO:0007669"/>
    <property type="project" value="UniProtKB-KW"/>
</dbReference>
<evidence type="ECO:0000256" key="6">
    <source>
        <dbReference type="ARBA" id="ARBA00023136"/>
    </source>
</evidence>
<accession>A0A1N6H2Z9</accession>
<evidence type="ECO:0000256" key="1">
    <source>
        <dbReference type="ARBA" id="ARBA00004202"/>
    </source>
</evidence>
<dbReference type="Proteomes" id="UP000184758">
    <property type="component" value="Unassembled WGS sequence"/>
</dbReference>
<evidence type="ECO:0000256" key="5">
    <source>
        <dbReference type="ARBA" id="ARBA00022840"/>
    </source>
</evidence>
<dbReference type="Pfam" id="PF00005">
    <property type="entry name" value="ABC_tran"/>
    <property type="match status" value="1"/>
</dbReference>
<proteinExistence type="predicted"/>
<dbReference type="InterPro" id="IPR003593">
    <property type="entry name" value="AAA+_ATPase"/>
</dbReference>
<dbReference type="AlphaFoldDB" id="A0A1N6H2Z9"/>